<sequence>MDNHAFLIGIAGGTGSGKTSLANAIASDFGPSEVAVIQQDSYYKDLSKLSLGKRSNMNFDHPDSVDFGLMKDQLTELLNGHRVHIPEYDYSTHMHTSKTQILEKHNIIILEGILALFDPDVRNLMDIKLYVETADDVRIIRRIKRDVQKRKRTFSSVIQQYYDSVRPMHIQFVETTKK</sequence>
<dbReference type="GO" id="GO:0044206">
    <property type="term" value="P:UMP salvage"/>
    <property type="evidence" value="ECO:0007669"/>
    <property type="project" value="UniProtKB-UniPathway"/>
</dbReference>
<gene>
    <name evidence="7" type="ORF">METZ01_LOCUS516044</name>
</gene>
<dbReference type="SUPFAM" id="SSF52540">
    <property type="entry name" value="P-loop containing nucleoside triphosphate hydrolases"/>
    <property type="match status" value="1"/>
</dbReference>
<organism evidence="7">
    <name type="scientific">marine metagenome</name>
    <dbReference type="NCBI Taxonomy" id="408172"/>
    <lineage>
        <taxon>unclassified sequences</taxon>
        <taxon>metagenomes</taxon>
        <taxon>ecological metagenomes</taxon>
    </lineage>
</organism>
<dbReference type="InterPro" id="IPR027417">
    <property type="entry name" value="P-loop_NTPase"/>
</dbReference>
<dbReference type="CDD" id="cd02023">
    <property type="entry name" value="UMPK"/>
    <property type="match status" value="1"/>
</dbReference>
<keyword evidence="5" id="KW-0418">Kinase</keyword>
<dbReference type="NCBIfam" id="NF004018">
    <property type="entry name" value="PRK05480.1"/>
    <property type="match status" value="1"/>
</dbReference>
<dbReference type="Gene3D" id="3.40.50.300">
    <property type="entry name" value="P-loop containing nucleotide triphosphate hydrolases"/>
    <property type="match status" value="1"/>
</dbReference>
<evidence type="ECO:0000313" key="7">
    <source>
        <dbReference type="EMBL" id="SVE63190.1"/>
    </source>
</evidence>
<evidence type="ECO:0000256" key="5">
    <source>
        <dbReference type="ARBA" id="ARBA00022777"/>
    </source>
</evidence>
<evidence type="ECO:0000259" key="6">
    <source>
        <dbReference type="Pfam" id="PF00485"/>
    </source>
</evidence>
<dbReference type="EC" id="2.7.1.48" evidence="2"/>
<name>A0A383F3S0_9ZZZZ</name>
<feature type="non-terminal residue" evidence="7">
    <location>
        <position position="178"/>
    </location>
</feature>
<evidence type="ECO:0000256" key="2">
    <source>
        <dbReference type="ARBA" id="ARBA00012137"/>
    </source>
</evidence>
<evidence type="ECO:0000256" key="3">
    <source>
        <dbReference type="ARBA" id="ARBA00022679"/>
    </source>
</evidence>
<protein>
    <recommendedName>
        <fullName evidence="2">uridine/cytidine kinase</fullName>
        <ecNumber evidence="2">2.7.1.48</ecNumber>
    </recommendedName>
</protein>
<dbReference type="EMBL" id="UINC01230883">
    <property type="protein sequence ID" value="SVE63190.1"/>
    <property type="molecule type" value="Genomic_DNA"/>
</dbReference>
<dbReference type="PRINTS" id="PR00988">
    <property type="entry name" value="URIDINKINASE"/>
</dbReference>
<feature type="domain" description="Phosphoribulokinase/uridine kinase" evidence="6">
    <location>
        <begin position="7"/>
        <end position="177"/>
    </location>
</feature>
<dbReference type="AlphaFoldDB" id="A0A383F3S0"/>
<comment type="pathway">
    <text evidence="1">Pyrimidine metabolism; UMP biosynthesis via salvage pathway; UMP from uridine: step 1/1.</text>
</comment>
<dbReference type="UniPathway" id="UPA00574">
    <property type="reaction ID" value="UER00637"/>
</dbReference>
<dbReference type="GO" id="GO:0004849">
    <property type="term" value="F:uridine kinase activity"/>
    <property type="evidence" value="ECO:0007669"/>
    <property type="project" value="UniProtKB-EC"/>
</dbReference>
<keyword evidence="3" id="KW-0808">Transferase</keyword>
<dbReference type="Pfam" id="PF00485">
    <property type="entry name" value="PRK"/>
    <property type="match status" value="1"/>
</dbReference>
<dbReference type="InterPro" id="IPR006083">
    <property type="entry name" value="PRK/URK"/>
</dbReference>
<dbReference type="InterPro" id="IPR000764">
    <property type="entry name" value="Uridine_kinase-like"/>
</dbReference>
<evidence type="ECO:0000256" key="1">
    <source>
        <dbReference type="ARBA" id="ARBA00004690"/>
    </source>
</evidence>
<reference evidence="7" key="1">
    <citation type="submission" date="2018-05" db="EMBL/GenBank/DDBJ databases">
        <authorList>
            <person name="Lanie J.A."/>
            <person name="Ng W.-L."/>
            <person name="Kazmierczak K.M."/>
            <person name="Andrzejewski T.M."/>
            <person name="Davidsen T.M."/>
            <person name="Wayne K.J."/>
            <person name="Tettelin H."/>
            <person name="Glass J.I."/>
            <person name="Rusch D."/>
            <person name="Podicherti R."/>
            <person name="Tsui H.-C.T."/>
            <person name="Winkler M.E."/>
        </authorList>
    </citation>
    <scope>NUCLEOTIDE SEQUENCE</scope>
</reference>
<dbReference type="GO" id="GO:0005524">
    <property type="term" value="F:ATP binding"/>
    <property type="evidence" value="ECO:0007669"/>
    <property type="project" value="InterPro"/>
</dbReference>
<keyword evidence="4" id="KW-0547">Nucleotide-binding</keyword>
<proteinExistence type="predicted"/>
<accession>A0A383F3S0</accession>
<evidence type="ECO:0000256" key="4">
    <source>
        <dbReference type="ARBA" id="ARBA00022741"/>
    </source>
</evidence>
<dbReference type="PANTHER" id="PTHR10285">
    <property type="entry name" value="URIDINE KINASE"/>
    <property type="match status" value="1"/>
</dbReference>